<keyword evidence="2" id="KW-0472">Membrane</keyword>
<feature type="transmembrane region" description="Helical" evidence="2">
    <location>
        <begin position="253"/>
        <end position="275"/>
    </location>
</feature>
<reference evidence="3 4" key="1">
    <citation type="journal article" date="2024" name="IMA Fungus">
        <title>IMA Genome - F19 : A genome assembly and annotation guide to empower mycologists, including annotated draft genome sequences of Ceratocystis pirilliformis, Diaporthe australafricana, Fusarium ophioides, Paecilomyces lecythidis, and Sporothrix stenoceras.</title>
        <authorList>
            <person name="Aylward J."/>
            <person name="Wilson A.M."/>
            <person name="Visagie C.M."/>
            <person name="Spraker J."/>
            <person name="Barnes I."/>
            <person name="Buitendag C."/>
            <person name="Ceriani C."/>
            <person name="Del Mar Angel L."/>
            <person name="du Plessis D."/>
            <person name="Fuchs T."/>
            <person name="Gasser K."/>
            <person name="Kramer D."/>
            <person name="Li W."/>
            <person name="Munsamy K."/>
            <person name="Piso A."/>
            <person name="Price J.L."/>
            <person name="Sonnekus B."/>
            <person name="Thomas C."/>
            <person name="van der Nest A."/>
            <person name="van Dijk A."/>
            <person name="van Heerden A."/>
            <person name="van Vuuren N."/>
            <person name="Yilmaz N."/>
            <person name="Duong T.A."/>
            <person name="van der Merwe N.A."/>
            <person name="Wingfield M.J."/>
            <person name="Wingfield B.D."/>
        </authorList>
    </citation>
    <scope>NUCLEOTIDE SEQUENCE [LARGE SCALE GENOMIC DNA]</scope>
    <source>
        <strain evidence="3 4">CMW 18300</strain>
    </source>
</reference>
<organism evidence="3 4">
    <name type="scientific">Diaporthe australafricana</name>
    <dbReference type="NCBI Taxonomy" id="127596"/>
    <lineage>
        <taxon>Eukaryota</taxon>
        <taxon>Fungi</taxon>
        <taxon>Dikarya</taxon>
        <taxon>Ascomycota</taxon>
        <taxon>Pezizomycotina</taxon>
        <taxon>Sordariomycetes</taxon>
        <taxon>Sordariomycetidae</taxon>
        <taxon>Diaporthales</taxon>
        <taxon>Diaporthaceae</taxon>
        <taxon>Diaporthe</taxon>
    </lineage>
</organism>
<feature type="transmembrane region" description="Helical" evidence="2">
    <location>
        <begin position="295"/>
        <end position="319"/>
    </location>
</feature>
<feature type="transmembrane region" description="Helical" evidence="2">
    <location>
        <begin position="12"/>
        <end position="31"/>
    </location>
</feature>
<dbReference type="EMBL" id="JAWRVE010000063">
    <property type="protein sequence ID" value="KAL1865203.1"/>
    <property type="molecule type" value="Genomic_DNA"/>
</dbReference>
<proteinExistence type="predicted"/>
<evidence type="ECO:0000256" key="1">
    <source>
        <dbReference type="SAM" id="MobiDB-lite"/>
    </source>
</evidence>
<keyword evidence="2" id="KW-1133">Transmembrane helix</keyword>
<evidence type="ECO:0000313" key="3">
    <source>
        <dbReference type="EMBL" id="KAL1865203.1"/>
    </source>
</evidence>
<keyword evidence="4" id="KW-1185">Reference proteome</keyword>
<evidence type="ECO:0000313" key="4">
    <source>
        <dbReference type="Proteomes" id="UP001583177"/>
    </source>
</evidence>
<feature type="region of interest" description="Disordered" evidence="1">
    <location>
        <begin position="384"/>
        <end position="412"/>
    </location>
</feature>
<sequence length="412" mass="47138">MDLVGIGVFTSYFVEAVFATVFLIAFSAWYMQQRLTSRRDSGSGLPGRRYHSDAPTGASRLATRAIGAFRSSLNAFLGASMLFSVAMLVAALYMSVAGTAQRTSRLESSAEIPTDSALYDMMLSMLAATFSIFPVMVLYAIQRRESDFSFHKREYPLWVRRAVLALIWILGAIEVYASLYGNFDYDYREYENYFHRENCDWRGSVHYWDGMIAAQCLIIIGPVLWLLLTVFVLTGFRIPGILEKPWMVRWRSIWRLGIAWFNLLAMWGILGFFTWVRHQIDNTVGHLNEANNWKFGQILALATWAPVVFQFIYTFIWGIEGGLEKNLPSGFTVHQVDGSLGNRRIRDGMDRSKDALMPGYTSAEPSLNREVEIEMGIMVPDTQYQPDYHPPLDSDDNNPRQQAMEQWHRTGW</sequence>
<evidence type="ECO:0000256" key="2">
    <source>
        <dbReference type="SAM" id="Phobius"/>
    </source>
</evidence>
<keyword evidence="2" id="KW-0812">Transmembrane</keyword>
<name>A0ABR3WNF6_9PEZI</name>
<feature type="transmembrane region" description="Helical" evidence="2">
    <location>
        <begin position="212"/>
        <end position="233"/>
    </location>
</feature>
<accession>A0ABR3WNF6</accession>
<dbReference type="Proteomes" id="UP001583177">
    <property type="component" value="Unassembled WGS sequence"/>
</dbReference>
<feature type="transmembrane region" description="Helical" evidence="2">
    <location>
        <begin position="116"/>
        <end position="141"/>
    </location>
</feature>
<feature type="transmembrane region" description="Helical" evidence="2">
    <location>
        <begin position="73"/>
        <end position="96"/>
    </location>
</feature>
<gene>
    <name evidence="3" type="ORF">Daus18300_007330</name>
</gene>
<comment type="caution">
    <text evidence="3">The sequence shown here is derived from an EMBL/GenBank/DDBJ whole genome shotgun (WGS) entry which is preliminary data.</text>
</comment>
<feature type="transmembrane region" description="Helical" evidence="2">
    <location>
        <begin position="162"/>
        <end position="183"/>
    </location>
</feature>
<protein>
    <submittedName>
        <fullName evidence="3">Uncharacterized protein</fullName>
    </submittedName>
</protein>